<feature type="domain" description="Methyltransferase putative zinc binding" evidence="1">
    <location>
        <begin position="11"/>
        <end position="72"/>
    </location>
</feature>
<evidence type="ECO:0000259" key="1">
    <source>
        <dbReference type="Pfam" id="PF08421"/>
    </source>
</evidence>
<dbReference type="Pfam" id="PF08421">
    <property type="entry name" value="Methyltransf_13"/>
    <property type="match status" value="1"/>
</dbReference>
<dbReference type="Gene3D" id="3.40.50.720">
    <property type="entry name" value="NAD(P)-binding Rossmann-like Domain"/>
    <property type="match status" value="1"/>
</dbReference>
<dbReference type="Pfam" id="PF13489">
    <property type="entry name" value="Methyltransf_23"/>
    <property type="match status" value="1"/>
</dbReference>
<evidence type="ECO:0008006" key="5">
    <source>
        <dbReference type="Google" id="ProtNLM"/>
    </source>
</evidence>
<dbReference type="AlphaFoldDB" id="A0A1G2EVT6"/>
<feature type="domain" description="C-methyltransferase" evidence="2">
    <location>
        <begin position="250"/>
        <end position="404"/>
    </location>
</feature>
<dbReference type="Gene3D" id="3.40.50.150">
    <property type="entry name" value="Vaccinia Virus protein VP39"/>
    <property type="match status" value="1"/>
</dbReference>
<organism evidence="3 4">
    <name type="scientific">Candidatus Niyogibacteria bacterium RIFCSPLOWO2_01_FULL_45_48</name>
    <dbReference type="NCBI Taxonomy" id="1801724"/>
    <lineage>
        <taxon>Bacteria</taxon>
        <taxon>Candidatus Niyogiibacteriota</taxon>
    </lineage>
</organism>
<dbReference type="Gene3D" id="6.20.50.110">
    <property type="entry name" value="Methyltransferase, zinc-binding domain"/>
    <property type="match status" value="1"/>
</dbReference>
<dbReference type="EMBL" id="MHMQ01000031">
    <property type="protein sequence ID" value="OGZ29916.1"/>
    <property type="molecule type" value="Genomic_DNA"/>
</dbReference>
<evidence type="ECO:0000313" key="3">
    <source>
        <dbReference type="EMBL" id="OGZ29916.1"/>
    </source>
</evidence>
<gene>
    <name evidence="3" type="ORF">A2931_00920</name>
</gene>
<dbReference type="InterPro" id="IPR029063">
    <property type="entry name" value="SAM-dependent_MTases_sf"/>
</dbReference>
<dbReference type="InterPro" id="IPR013691">
    <property type="entry name" value="MeTrfase_14"/>
</dbReference>
<reference evidence="3 4" key="1">
    <citation type="journal article" date="2016" name="Nat. Commun.">
        <title>Thousands of microbial genomes shed light on interconnected biogeochemical processes in an aquifer system.</title>
        <authorList>
            <person name="Anantharaman K."/>
            <person name="Brown C.T."/>
            <person name="Hug L.A."/>
            <person name="Sharon I."/>
            <person name="Castelle C.J."/>
            <person name="Probst A.J."/>
            <person name="Thomas B.C."/>
            <person name="Singh A."/>
            <person name="Wilkins M.J."/>
            <person name="Karaoz U."/>
            <person name="Brodie E.L."/>
            <person name="Williams K.H."/>
            <person name="Hubbard S.S."/>
            <person name="Banfield J.F."/>
        </authorList>
    </citation>
    <scope>NUCLEOTIDE SEQUENCE [LARGE SCALE GENOMIC DNA]</scope>
</reference>
<dbReference type="PANTHER" id="PTHR43861:SF5">
    <property type="entry name" value="BLL5978 PROTEIN"/>
    <property type="match status" value="1"/>
</dbReference>
<dbReference type="Gene3D" id="6.10.250.3100">
    <property type="match status" value="1"/>
</dbReference>
<dbReference type="Proteomes" id="UP000177486">
    <property type="component" value="Unassembled WGS sequence"/>
</dbReference>
<accession>A0A1G2EVT6</accession>
<name>A0A1G2EVT6_9BACT</name>
<dbReference type="PANTHER" id="PTHR43861">
    <property type="entry name" value="TRANS-ACONITATE 2-METHYLTRANSFERASE-RELATED"/>
    <property type="match status" value="1"/>
</dbReference>
<dbReference type="Pfam" id="PF08484">
    <property type="entry name" value="Methyltransf_14"/>
    <property type="match status" value="1"/>
</dbReference>
<evidence type="ECO:0000313" key="4">
    <source>
        <dbReference type="Proteomes" id="UP000177486"/>
    </source>
</evidence>
<proteinExistence type="predicted"/>
<dbReference type="InterPro" id="IPR013630">
    <property type="entry name" value="Methyltransf_Zn-bd_dom_put"/>
</dbReference>
<sequence length="409" mass="46005">MEVDFIHKNECRICGGTDIVRVLDLGSMPPANAFLKKDDLEKEERIFPLAVYFCKDCGLLQLLDVVNPKILFGNYHYMTSTSPPLVRHFVGSAAILAKKFIKEKSDLAVEIGGNDGVLLHELKNSCTVLNVEPSKNIAELSRERGVETLNEFFTSDVSKIILRKHGPSRLIVANNVIAHIDDIQDVFRGVSELLTDDGTFVFETHWVGNLIGEGGFDQIYHEHLCYFSLRPLIFLAEKFGLKIFDVELIPVHGESLRVYAGKKQKVFDSVAALLNKEKELGLHDPETFLSFSKKVEKNKKDLTDLLTRLKKEKKGIAGYGATAKGNTLLNHFGIDNKTIDFISDTTPLKQGLFAPGSHIPIYSRESWPRVPDYFLLLAWNYADAIIAKEKEYRDKGGKFIIPVPEVRIV</sequence>
<dbReference type="SUPFAM" id="SSF53335">
    <property type="entry name" value="S-adenosyl-L-methionine-dependent methyltransferases"/>
    <property type="match status" value="1"/>
</dbReference>
<protein>
    <recommendedName>
        <fullName evidence="5">SAM-dependent methyltransferase</fullName>
    </recommendedName>
</protein>
<evidence type="ECO:0000259" key="2">
    <source>
        <dbReference type="Pfam" id="PF08484"/>
    </source>
</evidence>
<comment type="caution">
    <text evidence="3">The sequence shown here is derived from an EMBL/GenBank/DDBJ whole genome shotgun (WGS) entry which is preliminary data.</text>
</comment>
<dbReference type="InterPro" id="IPR038576">
    <property type="entry name" value="Methyltransf_Zn-bd_dom_put_sf"/>
</dbReference>